<dbReference type="OrthoDB" id="9794151at2"/>
<dbReference type="Proteomes" id="UP000243359">
    <property type="component" value="Chromosome I"/>
</dbReference>
<reference evidence="9" key="1">
    <citation type="submission" date="2016-10" db="EMBL/GenBank/DDBJ databases">
        <authorList>
            <person name="Varghese N."/>
            <person name="Submissions S."/>
        </authorList>
    </citation>
    <scope>NUCLEOTIDE SEQUENCE [LARGE SCALE GENOMIC DNA]</scope>
    <source>
        <strain evidence="9">KCTC 32247</strain>
    </source>
</reference>
<keyword evidence="2 4" id="KW-0963">Cytoplasm</keyword>
<dbReference type="GO" id="GO:0051604">
    <property type="term" value="P:protein maturation"/>
    <property type="evidence" value="ECO:0007669"/>
    <property type="project" value="TreeGrafter"/>
</dbReference>
<dbReference type="Gene3D" id="3.90.1670.10">
    <property type="entry name" value="FdhE-like domain"/>
    <property type="match status" value="1"/>
</dbReference>
<keyword evidence="9" id="KW-1185">Reference proteome</keyword>
<dbReference type="InterPro" id="IPR024064">
    <property type="entry name" value="FdhE-like_sf"/>
</dbReference>
<name>A0A1H1L9N6_9PSED</name>
<dbReference type="InterPro" id="IPR006452">
    <property type="entry name" value="Formate_DH_accessory"/>
</dbReference>
<evidence type="ECO:0000256" key="3">
    <source>
        <dbReference type="ARBA" id="ARBA00061033"/>
    </source>
</evidence>
<accession>A0A1H1L9N6</accession>
<dbReference type="PANTHER" id="PTHR37689:SF1">
    <property type="entry name" value="PROTEIN FDHE"/>
    <property type="match status" value="1"/>
</dbReference>
<organism evidence="8 9">
    <name type="scientific">Pseudomonas oryzae</name>
    <dbReference type="NCBI Taxonomy" id="1392877"/>
    <lineage>
        <taxon>Bacteria</taxon>
        <taxon>Pseudomonadati</taxon>
        <taxon>Pseudomonadota</taxon>
        <taxon>Gammaproteobacteria</taxon>
        <taxon>Pseudomonadales</taxon>
        <taxon>Pseudomonadaceae</taxon>
        <taxon>Pseudomonas</taxon>
    </lineage>
</organism>
<sequence>MSGTILEPGQIAAAASKPAFLQLPPRNLFALRAERLAHLAEGHALGDYLRLLAAVCRAQQQVLDAPPALQSPDPERCAQAIAHGMPPLAADSLVREDAWLALLDAWLAAFVPPEPANPALDAALDQLRGAAAGQRKAWGVALLDGQFASVPAGVAPFVGAALQLAWSHWLLGLDLSAVVEVEDQQTCPACGALPVAGVIHGQGSRNGLRYLVCSLCACEWHYVRLKCSHCRSTKRLDHLHLDHSPHGVRAEACPECRHYLKQLYLELEPAGEALSADLASLDLDLLLDGAGYLRQAPNLLLIPGGEG</sequence>
<evidence type="ECO:0000256" key="1">
    <source>
        <dbReference type="ARBA" id="ARBA00004496"/>
    </source>
</evidence>
<dbReference type="Pfam" id="PF04216">
    <property type="entry name" value="FdhE_N"/>
    <property type="match status" value="1"/>
</dbReference>
<proteinExistence type="inferred from homology"/>
<dbReference type="Pfam" id="PF24860">
    <property type="entry name" value="FdhE_C"/>
    <property type="match status" value="1"/>
</dbReference>
<gene>
    <name evidence="4" type="primary">fdhE</name>
    <name evidence="8" type="ORF">SAMN05216221_0067</name>
</gene>
<dbReference type="AlphaFoldDB" id="A0A1H1L9N6"/>
<dbReference type="HAMAP" id="MF_00611">
    <property type="entry name" value="FdeH"/>
    <property type="match status" value="1"/>
</dbReference>
<dbReference type="SUPFAM" id="SSF144020">
    <property type="entry name" value="FdhE-like"/>
    <property type="match status" value="1"/>
</dbReference>
<evidence type="ECO:0000313" key="8">
    <source>
        <dbReference type="EMBL" id="SDR71203.1"/>
    </source>
</evidence>
<dbReference type="GO" id="GO:0005829">
    <property type="term" value="C:cytosol"/>
    <property type="evidence" value="ECO:0007669"/>
    <property type="project" value="TreeGrafter"/>
</dbReference>
<dbReference type="PANTHER" id="PTHR37689">
    <property type="entry name" value="PROTEIN FDHE"/>
    <property type="match status" value="1"/>
</dbReference>
<evidence type="ECO:0000259" key="6">
    <source>
        <dbReference type="Pfam" id="PF24859"/>
    </source>
</evidence>
<evidence type="ECO:0000256" key="4">
    <source>
        <dbReference type="HAMAP-Rule" id="MF_00611"/>
    </source>
</evidence>
<dbReference type="InterPro" id="IPR056774">
    <property type="entry name" value="FdhE_N"/>
</dbReference>
<evidence type="ECO:0000259" key="5">
    <source>
        <dbReference type="Pfam" id="PF04216"/>
    </source>
</evidence>
<comment type="subcellular location">
    <subcellularLocation>
        <location evidence="1 4">Cytoplasm</location>
    </subcellularLocation>
</comment>
<dbReference type="CDD" id="cd16341">
    <property type="entry name" value="FdhE"/>
    <property type="match status" value="1"/>
</dbReference>
<dbReference type="EMBL" id="LT629751">
    <property type="protein sequence ID" value="SDR71203.1"/>
    <property type="molecule type" value="Genomic_DNA"/>
</dbReference>
<evidence type="ECO:0000256" key="2">
    <source>
        <dbReference type="ARBA" id="ARBA00022490"/>
    </source>
</evidence>
<evidence type="ECO:0000259" key="7">
    <source>
        <dbReference type="Pfam" id="PF24860"/>
    </source>
</evidence>
<dbReference type="InterPro" id="IPR056796">
    <property type="entry name" value="FdhE_C"/>
</dbReference>
<dbReference type="InterPro" id="IPR056797">
    <property type="entry name" value="FdhE_central"/>
</dbReference>
<feature type="domain" description="FdhE N-terminal" evidence="5">
    <location>
        <begin position="18"/>
        <end position="181"/>
    </location>
</feature>
<feature type="domain" description="FdhE C-terminal" evidence="7">
    <location>
        <begin position="225"/>
        <end position="301"/>
    </location>
</feature>
<dbReference type="RefSeq" id="WP_090347073.1">
    <property type="nucleotide sequence ID" value="NZ_LT629751.1"/>
</dbReference>
<dbReference type="Pfam" id="PF24859">
    <property type="entry name" value="FdhE_central"/>
    <property type="match status" value="1"/>
</dbReference>
<dbReference type="PIRSF" id="PIRSF018296">
    <property type="entry name" value="Format_dh_formtn"/>
    <property type="match status" value="1"/>
</dbReference>
<dbReference type="STRING" id="1392877.SAMN05216221_0067"/>
<dbReference type="NCBIfam" id="TIGR01562">
    <property type="entry name" value="FdhE"/>
    <property type="match status" value="1"/>
</dbReference>
<protein>
    <recommendedName>
        <fullName evidence="4">Protein FdhE homolog</fullName>
    </recommendedName>
</protein>
<dbReference type="FunFam" id="3.90.1670.10:FF:000001">
    <property type="entry name" value="Protein FdhE"/>
    <property type="match status" value="1"/>
</dbReference>
<comment type="similarity">
    <text evidence="3 4">Belongs to the FdhE family.</text>
</comment>
<comment type="function">
    <text evidence="4">Necessary for formate dehydrogenase activity.</text>
</comment>
<evidence type="ECO:0000313" key="9">
    <source>
        <dbReference type="Proteomes" id="UP000243359"/>
    </source>
</evidence>
<feature type="domain" description="FdhE central" evidence="6">
    <location>
        <begin position="186"/>
        <end position="224"/>
    </location>
</feature>
<dbReference type="GO" id="GO:0008199">
    <property type="term" value="F:ferric iron binding"/>
    <property type="evidence" value="ECO:0007669"/>
    <property type="project" value="TreeGrafter"/>
</dbReference>